<organism evidence="1 2">
    <name type="scientific">Anaerocolumna cellulosilytica</name>
    <dbReference type="NCBI Taxonomy" id="433286"/>
    <lineage>
        <taxon>Bacteria</taxon>
        <taxon>Bacillati</taxon>
        <taxon>Bacillota</taxon>
        <taxon>Clostridia</taxon>
        <taxon>Lachnospirales</taxon>
        <taxon>Lachnospiraceae</taxon>
        <taxon>Anaerocolumna</taxon>
    </lineage>
</organism>
<keyword evidence="2" id="KW-1185">Reference proteome</keyword>
<protein>
    <submittedName>
        <fullName evidence="1">Uncharacterized protein</fullName>
    </submittedName>
</protein>
<evidence type="ECO:0000313" key="1">
    <source>
        <dbReference type="EMBL" id="BCJ92588.1"/>
    </source>
</evidence>
<dbReference type="EMBL" id="AP023367">
    <property type="protein sequence ID" value="BCJ92588.1"/>
    <property type="molecule type" value="Genomic_DNA"/>
</dbReference>
<proteinExistence type="predicted"/>
<reference evidence="1 2" key="1">
    <citation type="journal article" date="2016" name="Int. J. Syst. Evol. Microbiol.">
        <title>Descriptions of Anaerotaenia torta gen. nov., sp. nov. and Anaerocolumna cellulosilytica gen. nov., sp. nov. isolated from a methanogenic reactor of cattle waste.</title>
        <authorList>
            <person name="Uek A."/>
            <person name="Ohtaki Y."/>
            <person name="Kaku N."/>
            <person name="Ueki K."/>
        </authorList>
    </citation>
    <scope>NUCLEOTIDE SEQUENCE [LARGE SCALE GENOMIC DNA]</scope>
    <source>
        <strain evidence="1 2">SN021</strain>
    </source>
</reference>
<dbReference type="RefSeq" id="WP_184095722.1">
    <property type="nucleotide sequence ID" value="NZ_AP023367.1"/>
</dbReference>
<gene>
    <name evidence="1" type="ORF">acsn021_01570</name>
</gene>
<dbReference type="Pfam" id="PF20765">
    <property type="entry name" value="Phage_tail_terminator_8"/>
    <property type="match status" value="1"/>
</dbReference>
<dbReference type="AlphaFoldDB" id="A0A6S6R0S1"/>
<accession>A0A6S6R0S1</accession>
<dbReference type="InterPro" id="IPR049254">
    <property type="entry name" value="Phage_tail_terminator"/>
</dbReference>
<name>A0A6S6R0S1_9FIRM</name>
<dbReference type="KEGG" id="acel:acsn021_01570"/>
<sequence>MLEIQNMLKQKLAELFPGVTIYEEDLPENHQKPSFHLQTTARQISRGLGDRENQDYSFDISYYSNVTGGIKKDCLEVGTVLLQELGLSGGLNLRNKKAETIEDVLHYTFNIRFVLQRQETAGKMQNQQINTVI</sequence>
<evidence type="ECO:0000313" key="2">
    <source>
        <dbReference type="Proteomes" id="UP000515561"/>
    </source>
</evidence>
<dbReference type="Proteomes" id="UP000515561">
    <property type="component" value="Chromosome"/>
</dbReference>